<keyword evidence="1" id="KW-1185">Reference proteome</keyword>
<evidence type="ECO:0000313" key="1">
    <source>
        <dbReference type="Proteomes" id="UP000492821"/>
    </source>
</evidence>
<sequence>MPYPLAKLPYGLRCRLSELATNIERYNLQIAAGNMSICPPKLQPVCPKSVVLTFWHDQLHIDDGEYGYPLIFDKDDDLIYCNSLALYTVPCKLNDMLDHFIFRPQILHIHHVETFSTAFFRTLQETVSFTDVTALKLVNIRGNPFDLSVVFNYFPRVETLTLLGTLPKTWMTDILKYQKEKLSFLFIPSPGEPKEWINNELLDFVKVQKEDFCLQVQYDHPQEELREKLYKYSYQLRWVFPENNIPHRLLEIKKQAEPWFSYATMFSDGSLRKLFEA</sequence>
<dbReference type="Proteomes" id="UP000492821">
    <property type="component" value="Unassembled WGS sequence"/>
</dbReference>
<dbReference type="AlphaFoldDB" id="A0A7E4VKZ3"/>
<dbReference type="WBParaSite" id="Pan_g22384.t1">
    <property type="protein sequence ID" value="Pan_g22384.t1"/>
    <property type="gene ID" value="Pan_g22384"/>
</dbReference>
<protein>
    <submittedName>
        <fullName evidence="2">FBA_2 domain-containing protein</fullName>
    </submittedName>
</protein>
<reference evidence="1" key="1">
    <citation type="journal article" date="2013" name="Genetics">
        <title>The draft genome and transcriptome of Panagrellus redivivus are shaped by the harsh demands of a free-living lifestyle.</title>
        <authorList>
            <person name="Srinivasan J."/>
            <person name="Dillman A.R."/>
            <person name="Macchietto M.G."/>
            <person name="Heikkinen L."/>
            <person name="Lakso M."/>
            <person name="Fracchia K.M."/>
            <person name="Antoshechkin I."/>
            <person name="Mortazavi A."/>
            <person name="Wong G."/>
            <person name="Sternberg P.W."/>
        </authorList>
    </citation>
    <scope>NUCLEOTIDE SEQUENCE [LARGE SCALE GENOMIC DNA]</scope>
    <source>
        <strain evidence="1">MT8872</strain>
    </source>
</reference>
<reference evidence="2" key="2">
    <citation type="submission" date="2020-10" db="UniProtKB">
        <authorList>
            <consortium name="WormBaseParasite"/>
        </authorList>
    </citation>
    <scope>IDENTIFICATION</scope>
</reference>
<name>A0A7E4VKZ3_PANRE</name>
<organism evidence="1 2">
    <name type="scientific">Panagrellus redivivus</name>
    <name type="common">Microworm</name>
    <dbReference type="NCBI Taxonomy" id="6233"/>
    <lineage>
        <taxon>Eukaryota</taxon>
        <taxon>Metazoa</taxon>
        <taxon>Ecdysozoa</taxon>
        <taxon>Nematoda</taxon>
        <taxon>Chromadorea</taxon>
        <taxon>Rhabditida</taxon>
        <taxon>Tylenchina</taxon>
        <taxon>Panagrolaimomorpha</taxon>
        <taxon>Panagrolaimoidea</taxon>
        <taxon>Panagrolaimidae</taxon>
        <taxon>Panagrellus</taxon>
    </lineage>
</organism>
<evidence type="ECO:0000313" key="2">
    <source>
        <dbReference type="WBParaSite" id="Pan_g22384.t1"/>
    </source>
</evidence>
<accession>A0A7E4VKZ3</accession>
<proteinExistence type="predicted"/>